<dbReference type="Proteomes" id="UP001454036">
    <property type="component" value="Unassembled WGS sequence"/>
</dbReference>
<protein>
    <submittedName>
        <fullName evidence="2">Protease</fullName>
    </submittedName>
</protein>
<proteinExistence type="predicted"/>
<feature type="region of interest" description="Disordered" evidence="1">
    <location>
        <begin position="553"/>
        <end position="594"/>
    </location>
</feature>
<feature type="compositionally biased region" description="Polar residues" evidence="1">
    <location>
        <begin position="674"/>
        <end position="698"/>
    </location>
</feature>
<reference evidence="2 3" key="1">
    <citation type="submission" date="2024-01" db="EMBL/GenBank/DDBJ databases">
        <title>The complete chloroplast genome sequence of Lithospermum erythrorhizon: insights into the phylogenetic relationship among Boraginaceae species and the maternal lineages of purple gromwells.</title>
        <authorList>
            <person name="Okada T."/>
            <person name="Watanabe K."/>
        </authorList>
    </citation>
    <scope>NUCLEOTIDE SEQUENCE [LARGE SCALE GENOMIC DNA]</scope>
</reference>
<feature type="compositionally biased region" description="Low complexity" evidence="1">
    <location>
        <begin position="291"/>
        <end position="312"/>
    </location>
</feature>
<dbReference type="GO" id="GO:0008233">
    <property type="term" value="F:peptidase activity"/>
    <property type="evidence" value="ECO:0007669"/>
    <property type="project" value="UniProtKB-KW"/>
</dbReference>
<feature type="region of interest" description="Disordered" evidence="1">
    <location>
        <begin position="218"/>
        <end position="377"/>
    </location>
</feature>
<keyword evidence="2" id="KW-0378">Hydrolase</keyword>
<gene>
    <name evidence="2" type="ORF">LIER_04411</name>
</gene>
<evidence type="ECO:0000313" key="3">
    <source>
        <dbReference type="Proteomes" id="UP001454036"/>
    </source>
</evidence>
<feature type="compositionally biased region" description="Basic residues" evidence="1">
    <location>
        <begin position="319"/>
        <end position="346"/>
    </location>
</feature>
<feature type="compositionally biased region" description="Basic and acidic residues" evidence="1">
    <location>
        <begin position="699"/>
        <end position="711"/>
    </location>
</feature>
<name>A0AAV3NYI9_LITER</name>
<feature type="region of interest" description="Disordered" evidence="1">
    <location>
        <begin position="673"/>
        <end position="715"/>
    </location>
</feature>
<dbReference type="GO" id="GO:0006508">
    <property type="term" value="P:proteolysis"/>
    <property type="evidence" value="ECO:0007669"/>
    <property type="project" value="UniProtKB-KW"/>
</dbReference>
<dbReference type="PANTHER" id="PTHR36808">
    <property type="entry name" value="TRANSCRIPTIONAL REGULATOR ATRX-LIKE PROTEIN"/>
    <property type="match status" value="1"/>
</dbReference>
<feature type="compositionally biased region" description="Basic residues" evidence="1">
    <location>
        <begin position="235"/>
        <end position="257"/>
    </location>
</feature>
<accession>A0AAV3NYI9</accession>
<organism evidence="2 3">
    <name type="scientific">Lithospermum erythrorhizon</name>
    <name type="common">Purple gromwell</name>
    <name type="synonym">Lithospermum officinale var. erythrorhizon</name>
    <dbReference type="NCBI Taxonomy" id="34254"/>
    <lineage>
        <taxon>Eukaryota</taxon>
        <taxon>Viridiplantae</taxon>
        <taxon>Streptophyta</taxon>
        <taxon>Embryophyta</taxon>
        <taxon>Tracheophyta</taxon>
        <taxon>Spermatophyta</taxon>
        <taxon>Magnoliopsida</taxon>
        <taxon>eudicotyledons</taxon>
        <taxon>Gunneridae</taxon>
        <taxon>Pentapetalae</taxon>
        <taxon>asterids</taxon>
        <taxon>lamiids</taxon>
        <taxon>Boraginales</taxon>
        <taxon>Boraginaceae</taxon>
        <taxon>Boraginoideae</taxon>
        <taxon>Lithospermeae</taxon>
        <taxon>Lithospermum</taxon>
    </lineage>
</organism>
<feature type="compositionally biased region" description="Basic residues" evidence="1">
    <location>
        <begin position="265"/>
        <end position="286"/>
    </location>
</feature>
<feature type="region of interest" description="Disordered" evidence="1">
    <location>
        <begin position="620"/>
        <end position="658"/>
    </location>
</feature>
<keyword evidence="2" id="KW-0645">Protease</keyword>
<feature type="compositionally biased region" description="Polar residues" evidence="1">
    <location>
        <begin position="555"/>
        <end position="568"/>
    </location>
</feature>
<evidence type="ECO:0000256" key="1">
    <source>
        <dbReference type="SAM" id="MobiDB-lite"/>
    </source>
</evidence>
<dbReference type="AlphaFoldDB" id="A0AAV3NYI9"/>
<keyword evidence="3" id="KW-1185">Reference proteome</keyword>
<dbReference type="EMBL" id="BAABME010000565">
    <property type="protein sequence ID" value="GAA0143816.1"/>
    <property type="molecule type" value="Genomic_DNA"/>
</dbReference>
<evidence type="ECO:0000313" key="2">
    <source>
        <dbReference type="EMBL" id="GAA0143816.1"/>
    </source>
</evidence>
<dbReference type="PANTHER" id="PTHR36808:SF1">
    <property type="entry name" value="TRANSCRIPTIONAL REGULATOR ATRX-LIKE PROTEIN"/>
    <property type="match status" value="1"/>
</dbReference>
<comment type="caution">
    <text evidence="2">The sequence shown here is derived from an EMBL/GenBank/DDBJ whole genome shotgun (WGS) entry which is preliminary data.</text>
</comment>
<sequence>MLTINSAVNQGAALLLSGSNPATRHVIDAAFDTQQHNKQLAALHALANIIGETRAETDLILNGDAEEILKRLIYEMASRTSKLTPSGLLLSILKQDSEIRVAGYRVLGGLVARPWCLLEVVSRREIVDIVADPYTETDKIGMEARHKCCQAIFKAFTSSPKIMGEPALAGIASKLEEAMTRGPFLGRKHVEAQPAVMTADRFYWIWVRRILIQTGNLVNGKPRSLLPSPEDDHKNRKGRSRARRETKSRKKKVRRRSSSPESNPRKRKRSKKDVKLRSRKKSRKDKRKSDLSLSSASESQSFSSCPGLSSNSSEEREPRRKRGRSRESKKHRRDPSKAKTKKRSSRSKSPSCSYSGDIRHTHNVSHGEEEIATEYKSKRLRSVISVVKRQEEENISDKDPYEEEMLYDRYDYPSSRSNDSYDGVSKIESAYHSNMALDKTETEGNETIEKEGLAEYDITDGAIREAEIEHGDISSVVSEPTEDNELLLRQKALENLRKFLVEKQRNLKTKVSLEGQSETRVIQSSAAKTRDVHEFPMKLNNSSEQNPATYVKAKNSCSTPSDTNTSHSVRVECESSYGENTGGDPVPSILNGNNQTSEIFEKGKDSIATLDVNVILGSPTSASRQKSVASDPAMKQRPSSQAHRVSNSGISPARSPYLTPSLKSNLAIGVAEGVSSSTGNGLKVSETTSGEKISTEQQDQSKDGSQYEKKTMSVMRGGEMVQVSYKVYIPKKTPALHRRQLRR</sequence>
<feature type="compositionally biased region" description="Basic and acidic residues" evidence="1">
    <location>
        <begin position="357"/>
        <end position="377"/>
    </location>
</feature>
<feature type="compositionally biased region" description="Polar residues" evidence="1">
    <location>
        <begin position="637"/>
        <end position="650"/>
    </location>
</feature>